<dbReference type="PROSITE" id="PS50865">
    <property type="entry name" value="ZF_MYND_2"/>
    <property type="match status" value="1"/>
</dbReference>
<proteinExistence type="predicted"/>
<feature type="domain" description="MYND-type" evidence="5">
    <location>
        <begin position="420"/>
        <end position="457"/>
    </location>
</feature>
<protein>
    <recommendedName>
        <fullName evidence="5">MYND-type domain-containing protein</fullName>
    </recommendedName>
</protein>
<keyword evidence="3" id="KW-0862">Zinc</keyword>
<accession>A0ABR3FRW2</accession>
<reference evidence="6 7" key="1">
    <citation type="submission" date="2024-02" db="EMBL/GenBank/DDBJ databases">
        <title>A draft genome for the cacao thread blight pathogen Marasmius crinis-equi.</title>
        <authorList>
            <person name="Cohen S.P."/>
            <person name="Baruah I.K."/>
            <person name="Amoako-Attah I."/>
            <person name="Bukari Y."/>
            <person name="Meinhardt L.W."/>
            <person name="Bailey B.A."/>
        </authorList>
    </citation>
    <scope>NUCLEOTIDE SEQUENCE [LARGE SCALE GENOMIC DNA]</scope>
    <source>
        <strain evidence="6 7">GH-76</strain>
    </source>
</reference>
<evidence type="ECO:0000259" key="5">
    <source>
        <dbReference type="PROSITE" id="PS50865"/>
    </source>
</evidence>
<gene>
    <name evidence="6" type="ORF">V5O48_003795</name>
</gene>
<evidence type="ECO:0000313" key="7">
    <source>
        <dbReference type="Proteomes" id="UP001465976"/>
    </source>
</evidence>
<evidence type="ECO:0000256" key="4">
    <source>
        <dbReference type="PROSITE-ProRule" id="PRU00134"/>
    </source>
</evidence>
<keyword evidence="7" id="KW-1185">Reference proteome</keyword>
<organism evidence="6 7">
    <name type="scientific">Marasmius crinis-equi</name>
    <dbReference type="NCBI Taxonomy" id="585013"/>
    <lineage>
        <taxon>Eukaryota</taxon>
        <taxon>Fungi</taxon>
        <taxon>Dikarya</taxon>
        <taxon>Basidiomycota</taxon>
        <taxon>Agaricomycotina</taxon>
        <taxon>Agaricomycetes</taxon>
        <taxon>Agaricomycetidae</taxon>
        <taxon>Agaricales</taxon>
        <taxon>Marasmiineae</taxon>
        <taxon>Marasmiaceae</taxon>
        <taxon>Marasmius</taxon>
    </lineage>
</organism>
<dbReference type="SUPFAM" id="SSF144232">
    <property type="entry name" value="HIT/MYND zinc finger-like"/>
    <property type="match status" value="1"/>
</dbReference>
<evidence type="ECO:0000256" key="3">
    <source>
        <dbReference type="ARBA" id="ARBA00022833"/>
    </source>
</evidence>
<keyword evidence="2 4" id="KW-0863">Zinc-finger</keyword>
<keyword evidence="1" id="KW-0479">Metal-binding</keyword>
<name>A0ABR3FRW2_9AGAR</name>
<dbReference type="Gene3D" id="6.10.140.2220">
    <property type="match status" value="1"/>
</dbReference>
<evidence type="ECO:0000313" key="6">
    <source>
        <dbReference type="EMBL" id="KAL0578192.1"/>
    </source>
</evidence>
<dbReference type="Pfam" id="PF01753">
    <property type="entry name" value="zf-MYND"/>
    <property type="match status" value="1"/>
</dbReference>
<comment type="caution">
    <text evidence="6">The sequence shown here is derived from an EMBL/GenBank/DDBJ whole genome shotgun (WGS) entry which is preliminary data.</text>
</comment>
<evidence type="ECO:0000256" key="1">
    <source>
        <dbReference type="ARBA" id="ARBA00022723"/>
    </source>
</evidence>
<dbReference type="Proteomes" id="UP001465976">
    <property type="component" value="Unassembled WGS sequence"/>
</dbReference>
<dbReference type="EMBL" id="JBAHYK010000114">
    <property type="protein sequence ID" value="KAL0578192.1"/>
    <property type="molecule type" value="Genomic_DNA"/>
</dbReference>
<evidence type="ECO:0000256" key="2">
    <source>
        <dbReference type="ARBA" id="ARBA00022771"/>
    </source>
</evidence>
<dbReference type="InterPro" id="IPR002893">
    <property type="entry name" value="Znf_MYND"/>
</dbReference>
<sequence length="606" mass="68419">MNIAFALDYMDEYVLRAKAEFPSIISCIHGLEALGTPPQFIDISDPGDDVERAFMILAALTPYVSARNSTPRDVARTWETVLGRWVIFVLWKVVLTPERPTTPPGNLHFHRSLTSAMILLQFTGEDCRHIKRSTPILQHLVCQCWYLLVDIEHPVWGLCSLALLNLIDAGEDTVSGDIHPPLPTLYHDEGNIARIMIKHLKLNVHYIRTRRVEKLDAVHVFLMLHMPGYGPFKKVDPMFTPDNIDAALEAVADLLRVLVRAKQTFLRDLTVDDSGFRYARDLVMMTSEIISGLMVRASRIERLLRGKILCTLMHYGGRYCQLGEGGDDEVAREISVLLAGILDNISKFLVYPGVLREFSRGARGITANKDDLLRKGMDKLWESWENARDRASSFSVVRSAFKNSIGDCSYYACVLRLIGNDNCGVTKYWRCAQCNVAVYCSVECQKSHWRQCHRLECLQIADIRKAGKLPVTQADNCFFESLLDRYLSDHADELSGRVRRCSATLRGYVFSNRFVEAGRRLSIVRVAFDTARIPDGACGQALDEEAFKALIESQTFTNTAWLEEVERQWITSSPDQLCVVAVFPKATGLAWPVPVVVQFPLEKARA</sequence>